<dbReference type="AlphaFoldDB" id="A0A328AEP4"/>
<dbReference type="RefSeq" id="WP_111526854.1">
    <property type="nucleotide sequence ID" value="NZ_JBHRSG010000001.1"/>
</dbReference>
<dbReference type="Pfam" id="PF13442">
    <property type="entry name" value="Cytochrome_CBB3"/>
    <property type="match status" value="1"/>
</dbReference>
<keyword evidence="4" id="KW-0679">Respiratory chain</keyword>
<evidence type="ECO:0000256" key="8">
    <source>
        <dbReference type="PROSITE-ProRule" id="PRU00433"/>
    </source>
</evidence>
<protein>
    <submittedName>
        <fullName evidence="11">Cytochrome C</fullName>
    </submittedName>
</protein>
<dbReference type="Proteomes" id="UP000249254">
    <property type="component" value="Unassembled WGS sequence"/>
</dbReference>
<keyword evidence="6" id="KW-0249">Electron transport</keyword>
<dbReference type="InterPro" id="IPR008168">
    <property type="entry name" value="Cyt_C_IC"/>
</dbReference>
<dbReference type="InterPro" id="IPR036909">
    <property type="entry name" value="Cyt_c-like_dom_sf"/>
</dbReference>
<accession>A0A328AEP4</accession>
<proteinExistence type="predicted"/>
<dbReference type="GO" id="GO:0009055">
    <property type="term" value="F:electron transfer activity"/>
    <property type="evidence" value="ECO:0007669"/>
    <property type="project" value="InterPro"/>
</dbReference>
<gene>
    <name evidence="11" type="ORF">DJ017_00410</name>
</gene>
<dbReference type="PROSITE" id="PS51007">
    <property type="entry name" value="CYTC"/>
    <property type="match status" value="1"/>
</dbReference>
<organism evidence="11 12">
    <name type="scientific">Phenylobacterium soli</name>
    <dbReference type="NCBI Taxonomy" id="2170551"/>
    <lineage>
        <taxon>Bacteria</taxon>
        <taxon>Pseudomonadati</taxon>
        <taxon>Pseudomonadota</taxon>
        <taxon>Alphaproteobacteria</taxon>
        <taxon>Caulobacterales</taxon>
        <taxon>Caulobacteraceae</taxon>
        <taxon>Phenylobacterium</taxon>
    </lineage>
</organism>
<feature type="region of interest" description="Disordered" evidence="9">
    <location>
        <begin position="29"/>
        <end position="62"/>
    </location>
</feature>
<evidence type="ECO:0000259" key="10">
    <source>
        <dbReference type="PROSITE" id="PS51007"/>
    </source>
</evidence>
<feature type="compositionally biased region" description="Low complexity" evidence="9">
    <location>
        <begin position="172"/>
        <end position="189"/>
    </location>
</feature>
<evidence type="ECO:0000256" key="2">
    <source>
        <dbReference type="ARBA" id="ARBA00022448"/>
    </source>
</evidence>
<comment type="cofactor">
    <cofactor evidence="1">
        <name>heme c</name>
        <dbReference type="ChEBI" id="CHEBI:61717"/>
    </cofactor>
</comment>
<evidence type="ECO:0000256" key="1">
    <source>
        <dbReference type="ARBA" id="ARBA00001926"/>
    </source>
</evidence>
<dbReference type="InterPro" id="IPR050597">
    <property type="entry name" value="Cytochrome_c_Oxidase_Subunit"/>
</dbReference>
<evidence type="ECO:0000256" key="4">
    <source>
        <dbReference type="ARBA" id="ARBA00022660"/>
    </source>
</evidence>
<dbReference type="PANTHER" id="PTHR33751:SF1">
    <property type="entry name" value="CBB3-TYPE CYTOCHROME C OXIDASE SUBUNIT FIXP"/>
    <property type="match status" value="1"/>
</dbReference>
<keyword evidence="7 8" id="KW-0408">Iron</keyword>
<dbReference type="InterPro" id="IPR009056">
    <property type="entry name" value="Cyt_c-like_dom"/>
</dbReference>
<dbReference type="GO" id="GO:0020037">
    <property type="term" value="F:heme binding"/>
    <property type="evidence" value="ECO:0007669"/>
    <property type="project" value="InterPro"/>
</dbReference>
<keyword evidence="5 8" id="KW-0479">Metal-binding</keyword>
<comment type="caution">
    <text evidence="11">The sequence shown here is derived from an EMBL/GenBank/DDBJ whole genome shotgun (WGS) entry which is preliminary data.</text>
</comment>
<evidence type="ECO:0000313" key="11">
    <source>
        <dbReference type="EMBL" id="RAK53101.1"/>
    </source>
</evidence>
<dbReference type="PANTHER" id="PTHR33751">
    <property type="entry name" value="CBB3-TYPE CYTOCHROME C OXIDASE SUBUNIT FIXP"/>
    <property type="match status" value="1"/>
</dbReference>
<evidence type="ECO:0000256" key="5">
    <source>
        <dbReference type="ARBA" id="ARBA00022723"/>
    </source>
</evidence>
<dbReference type="GO" id="GO:0005506">
    <property type="term" value="F:iron ion binding"/>
    <property type="evidence" value="ECO:0007669"/>
    <property type="project" value="InterPro"/>
</dbReference>
<dbReference type="Gene3D" id="1.10.760.10">
    <property type="entry name" value="Cytochrome c-like domain"/>
    <property type="match status" value="1"/>
</dbReference>
<keyword evidence="3 8" id="KW-0349">Heme</keyword>
<reference evidence="12" key="1">
    <citation type="submission" date="2018-05" db="EMBL/GenBank/DDBJ databases">
        <authorList>
            <person name="Li X."/>
        </authorList>
    </citation>
    <scope>NUCLEOTIDE SEQUENCE [LARGE SCALE GENOMIC DNA]</scope>
    <source>
        <strain evidence="12">LX32</strain>
    </source>
</reference>
<dbReference type="OrthoDB" id="5523448at2"/>
<sequence>MGVLARAISIAPAVAALTLGACNREARDLKPTPTAETGPHAVSVSDLYPGPVPSPTPDDPRAQEYEGNAFHIANGQRYFKWFNCVGCHFNGGGGIGPPLMDETWRYGGKMEQIYASISQGRPNGMPSFKDKIPEAQIWEIAAYVRSLSGEANKIAAPSRQDAIRSTPPINNADAKPQAGDAAAVKAGGG</sequence>
<name>A0A328AEP4_9CAUL</name>
<keyword evidence="2" id="KW-0813">Transport</keyword>
<dbReference type="PRINTS" id="PR00605">
    <property type="entry name" value="CYTCHROMECIC"/>
</dbReference>
<evidence type="ECO:0000256" key="3">
    <source>
        <dbReference type="ARBA" id="ARBA00022617"/>
    </source>
</evidence>
<evidence type="ECO:0000313" key="12">
    <source>
        <dbReference type="Proteomes" id="UP000249254"/>
    </source>
</evidence>
<feature type="region of interest" description="Disordered" evidence="9">
    <location>
        <begin position="156"/>
        <end position="189"/>
    </location>
</feature>
<evidence type="ECO:0000256" key="6">
    <source>
        <dbReference type="ARBA" id="ARBA00022982"/>
    </source>
</evidence>
<evidence type="ECO:0000256" key="7">
    <source>
        <dbReference type="ARBA" id="ARBA00023004"/>
    </source>
</evidence>
<keyword evidence="12" id="KW-1185">Reference proteome</keyword>
<evidence type="ECO:0000256" key="9">
    <source>
        <dbReference type="SAM" id="MobiDB-lite"/>
    </source>
</evidence>
<dbReference type="SUPFAM" id="SSF46626">
    <property type="entry name" value="Cytochrome c"/>
    <property type="match status" value="1"/>
</dbReference>
<feature type="domain" description="Cytochrome c" evidence="10">
    <location>
        <begin position="70"/>
        <end position="148"/>
    </location>
</feature>
<dbReference type="EMBL" id="QFYQ01000001">
    <property type="protein sequence ID" value="RAK53101.1"/>
    <property type="molecule type" value="Genomic_DNA"/>
</dbReference>
<dbReference type="PROSITE" id="PS51257">
    <property type="entry name" value="PROKAR_LIPOPROTEIN"/>
    <property type="match status" value="1"/>
</dbReference>